<dbReference type="OMA" id="VEESCKF"/>
<proteinExistence type="predicted"/>
<accession>A0A251V3Q2</accession>
<evidence type="ECO:0000313" key="3">
    <source>
        <dbReference type="Proteomes" id="UP000215914"/>
    </source>
</evidence>
<reference evidence="1 3" key="1">
    <citation type="journal article" date="2017" name="Nature">
        <title>The sunflower genome provides insights into oil metabolism, flowering and Asterid evolution.</title>
        <authorList>
            <person name="Badouin H."/>
            <person name="Gouzy J."/>
            <person name="Grassa C.J."/>
            <person name="Murat F."/>
            <person name="Staton S.E."/>
            <person name="Cottret L."/>
            <person name="Lelandais-Briere C."/>
            <person name="Owens G.L."/>
            <person name="Carrere S."/>
            <person name="Mayjonade B."/>
            <person name="Legrand L."/>
            <person name="Gill N."/>
            <person name="Kane N.C."/>
            <person name="Bowers J.E."/>
            <person name="Hubner S."/>
            <person name="Bellec A."/>
            <person name="Berard A."/>
            <person name="Berges H."/>
            <person name="Blanchet N."/>
            <person name="Boniface M.C."/>
            <person name="Brunel D."/>
            <person name="Catrice O."/>
            <person name="Chaidir N."/>
            <person name="Claudel C."/>
            <person name="Donnadieu C."/>
            <person name="Faraut T."/>
            <person name="Fievet G."/>
            <person name="Helmstetter N."/>
            <person name="King M."/>
            <person name="Knapp S.J."/>
            <person name="Lai Z."/>
            <person name="Le Paslier M.C."/>
            <person name="Lippi Y."/>
            <person name="Lorenzon L."/>
            <person name="Mandel J.R."/>
            <person name="Marage G."/>
            <person name="Marchand G."/>
            <person name="Marquand E."/>
            <person name="Bret-Mestries E."/>
            <person name="Morien E."/>
            <person name="Nambeesan S."/>
            <person name="Nguyen T."/>
            <person name="Pegot-Espagnet P."/>
            <person name="Pouilly N."/>
            <person name="Raftis F."/>
            <person name="Sallet E."/>
            <person name="Schiex T."/>
            <person name="Thomas J."/>
            <person name="Vandecasteele C."/>
            <person name="Vares D."/>
            <person name="Vear F."/>
            <person name="Vautrin S."/>
            <person name="Crespi M."/>
            <person name="Mangin B."/>
            <person name="Burke J.M."/>
            <person name="Salse J."/>
            <person name="Munos S."/>
            <person name="Vincourt P."/>
            <person name="Rieseberg L.H."/>
            <person name="Langlade N.B."/>
        </authorList>
    </citation>
    <scope>NUCLEOTIDE SEQUENCE [LARGE SCALE GENOMIC DNA]</scope>
    <source>
        <strain evidence="3">cv. SF193</strain>
        <tissue evidence="1">Leaves</tissue>
    </source>
</reference>
<reference evidence="1" key="3">
    <citation type="submission" date="2020-06" db="EMBL/GenBank/DDBJ databases">
        <title>Helianthus annuus Genome sequencing and assembly Release 2.</title>
        <authorList>
            <person name="Gouzy J."/>
            <person name="Langlade N."/>
            <person name="Munos S."/>
        </authorList>
    </citation>
    <scope>NUCLEOTIDE SEQUENCE</scope>
    <source>
        <tissue evidence="1">Leaves</tissue>
    </source>
</reference>
<reference evidence="2" key="2">
    <citation type="submission" date="2017-02" db="EMBL/GenBank/DDBJ databases">
        <title>Sunflower complete genome.</title>
        <authorList>
            <person name="Langlade N."/>
            <person name="Munos S."/>
        </authorList>
    </citation>
    <scope>NUCLEOTIDE SEQUENCE [LARGE SCALE GENOMIC DNA]</scope>
    <source>
        <tissue evidence="2">Leaves</tissue>
    </source>
</reference>
<dbReference type="PANTHER" id="PTHR33983">
    <property type="entry name" value="OS07G0185900 PROTEIN"/>
    <property type="match status" value="1"/>
</dbReference>
<dbReference type="Proteomes" id="UP000215914">
    <property type="component" value="Chromosome 3"/>
</dbReference>
<gene>
    <name evidence="2" type="ORF">HannXRQ_Chr03g0062221</name>
    <name evidence="1" type="ORF">HanXRQr2_Chr03g0089231</name>
</gene>
<sequence length="76" mass="8572">MGKYVEMLDLGVRMVARFHSHCPQTARMYYHPPSNTVVDGKCGSYAPPTVEESCKFGRFQASMSFNTREIVFSSAM</sequence>
<organism evidence="2 3">
    <name type="scientific">Helianthus annuus</name>
    <name type="common">Common sunflower</name>
    <dbReference type="NCBI Taxonomy" id="4232"/>
    <lineage>
        <taxon>Eukaryota</taxon>
        <taxon>Viridiplantae</taxon>
        <taxon>Streptophyta</taxon>
        <taxon>Embryophyta</taxon>
        <taxon>Tracheophyta</taxon>
        <taxon>Spermatophyta</taxon>
        <taxon>Magnoliopsida</taxon>
        <taxon>eudicotyledons</taxon>
        <taxon>Gunneridae</taxon>
        <taxon>Pentapetalae</taxon>
        <taxon>asterids</taxon>
        <taxon>campanulids</taxon>
        <taxon>Asterales</taxon>
        <taxon>Asteraceae</taxon>
        <taxon>Asteroideae</taxon>
        <taxon>Heliantheae alliance</taxon>
        <taxon>Heliantheae</taxon>
        <taxon>Helianthus</taxon>
    </lineage>
</organism>
<dbReference type="PANTHER" id="PTHR33983:SF1">
    <property type="entry name" value="OS07G0185900 PROTEIN"/>
    <property type="match status" value="1"/>
</dbReference>
<dbReference type="EMBL" id="MNCJ02000318">
    <property type="protein sequence ID" value="KAF5812679.1"/>
    <property type="molecule type" value="Genomic_DNA"/>
</dbReference>
<evidence type="ECO:0000313" key="1">
    <source>
        <dbReference type="EMBL" id="KAF5812679.1"/>
    </source>
</evidence>
<dbReference type="AlphaFoldDB" id="A0A251V3Q2"/>
<dbReference type="InParanoid" id="A0A251V3Q2"/>
<evidence type="ECO:0000313" key="2">
    <source>
        <dbReference type="EMBL" id="OTG30235.1"/>
    </source>
</evidence>
<keyword evidence="3" id="KW-1185">Reference proteome</keyword>
<dbReference type="EMBL" id="CM007892">
    <property type="protein sequence ID" value="OTG30235.1"/>
    <property type="molecule type" value="Genomic_DNA"/>
</dbReference>
<protein>
    <submittedName>
        <fullName evidence="2">Uncharacterized protein</fullName>
    </submittedName>
</protein>
<dbReference type="Gramene" id="mRNA:HanXRQr2_Chr03g0089231">
    <property type="protein sequence ID" value="CDS:HanXRQr2_Chr03g0089231.1"/>
    <property type="gene ID" value="HanXRQr2_Chr03g0089231"/>
</dbReference>
<name>A0A251V3Q2_HELAN</name>